<evidence type="ECO:0000256" key="6">
    <source>
        <dbReference type="ARBA" id="ARBA00008391"/>
    </source>
</evidence>
<evidence type="ECO:0000256" key="14">
    <source>
        <dbReference type="ARBA" id="ARBA00048811"/>
    </source>
</evidence>
<dbReference type="GO" id="GO:0052657">
    <property type="term" value="F:guanine phosphoribosyltransferase activity"/>
    <property type="evidence" value="ECO:0007669"/>
    <property type="project" value="UniProtKB-ARBA"/>
</dbReference>
<dbReference type="EMBL" id="DVNB01000087">
    <property type="protein sequence ID" value="HIU57894.1"/>
    <property type="molecule type" value="Genomic_DNA"/>
</dbReference>
<dbReference type="InterPro" id="IPR029057">
    <property type="entry name" value="PRTase-like"/>
</dbReference>
<evidence type="ECO:0000256" key="5">
    <source>
        <dbReference type="ARBA" id="ARBA00004676"/>
    </source>
</evidence>
<evidence type="ECO:0000256" key="3">
    <source>
        <dbReference type="ARBA" id="ARBA00004496"/>
    </source>
</evidence>
<evidence type="ECO:0000256" key="8">
    <source>
        <dbReference type="ARBA" id="ARBA00022676"/>
    </source>
</evidence>
<name>A0A9D1MCU5_9FIRM</name>
<comment type="subcellular location">
    <subcellularLocation>
        <location evidence="3 16">Cytoplasm</location>
    </subcellularLocation>
</comment>
<accession>A0A9D1MCU5</accession>
<evidence type="ECO:0000313" key="19">
    <source>
        <dbReference type="Proteomes" id="UP000824109"/>
    </source>
</evidence>
<dbReference type="Gene3D" id="3.40.50.2020">
    <property type="match status" value="1"/>
</dbReference>
<keyword evidence="10 16" id="KW-0479">Metal-binding</keyword>
<evidence type="ECO:0000256" key="7">
    <source>
        <dbReference type="ARBA" id="ARBA00022490"/>
    </source>
</evidence>
<comment type="cofactor">
    <cofactor evidence="1 16">
        <name>Mg(2+)</name>
        <dbReference type="ChEBI" id="CHEBI:18420"/>
    </cofactor>
</comment>
<protein>
    <recommendedName>
        <fullName evidence="16">Hypoxanthine phosphoribosyltransferase</fullName>
        <ecNumber evidence="16">2.4.2.8</ecNumber>
    </recommendedName>
</protein>
<keyword evidence="7 16" id="KW-0963">Cytoplasm</keyword>
<dbReference type="GO" id="GO:0046100">
    <property type="term" value="P:hypoxanthine metabolic process"/>
    <property type="evidence" value="ECO:0007669"/>
    <property type="project" value="TreeGrafter"/>
</dbReference>
<dbReference type="Pfam" id="PF00156">
    <property type="entry name" value="Pribosyltran"/>
    <property type="match status" value="1"/>
</dbReference>
<dbReference type="InterPro" id="IPR005904">
    <property type="entry name" value="Hxn_phspho_trans"/>
</dbReference>
<dbReference type="EC" id="2.4.2.8" evidence="16"/>
<dbReference type="GO" id="GO:0004422">
    <property type="term" value="F:hypoxanthine phosphoribosyltransferase activity"/>
    <property type="evidence" value="ECO:0007669"/>
    <property type="project" value="InterPro"/>
</dbReference>
<comment type="caution">
    <text evidence="18">The sequence shown here is derived from an EMBL/GenBank/DDBJ whole genome shotgun (WGS) entry which is preliminary data.</text>
</comment>
<evidence type="ECO:0000256" key="4">
    <source>
        <dbReference type="ARBA" id="ARBA00004669"/>
    </source>
</evidence>
<comment type="catalytic activity">
    <reaction evidence="15">
        <text>IMP + diphosphate = hypoxanthine + 5-phospho-alpha-D-ribose 1-diphosphate</text>
        <dbReference type="Rhea" id="RHEA:17973"/>
        <dbReference type="ChEBI" id="CHEBI:17368"/>
        <dbReference type="ChEBI" id="CHEBI:33019"/>
        <dbReference type="ChEBI" id="CHEBI:58017"/>
        <dbReference type="ChEBI" id="CHEBI:58053"/>
        <dbReference type="EC" id="2.4.2.8"/>
    </reaction>
    <physiologicalReaction direction="right-to-left" evidence="15">
        <dbReference type="Rhea" id="RHEA:17975"/>
    </physiologicalReaction>
</comment>
<dbReference type="NCBIfam" id="TIGR01203">
    <property type="entry name" value="HGPRTase"/>
    <property type="match status" value="1"/>
</dbReference>
<keyword evidence="13 16" id="KW-0460">Magnesium</keyword>
<keyword evidence="9 16" id="KW-0808">Transferase</keyword>
<proteinExistence type="inferred from homology"/>
<comment type="pathway">
    <text evidence="5">Purine metabolism; GMP biosynthesis via salvage pathway; GMP from guanine: step 1/1.</text>
</comment>
<dbReference type="PANTHER" id="PTHR43340:SF1">
    <property type="entry name" value="HYPOXANTHINE PHOSPHORIBOSYLTRANSFERASE"/>
    <property type="match status" value="1"/>
</dbReference>
<keyword evidence="11 16" id="KW-0660">Purine salvage</keyword>
<keyword evidence="8 16" id="KW-0328">Glycosyltransferase</keyword>
<gene>
    <name evidence="18" type="primary">hpt</name>
    <name evidence="18" type="ORF">IAA61_08835</name>
</gene>
<keyword evidence="12 16" id="KW-0547">Nucleotide-binding</keyword>
<comment type="pathway">
    <text evidence="4 16">Purine metabolism; IMP biosynthesis via salvage pathway; IMP from hypoxanthine: step 1/1.</text>
</comment>
<dbReference type="Proteomes" id="UP000824109">
    <property type="component" value="Unassembled WGS sequence"/>
</dbReference>
<reference evidence="18" key="1">
    <citation type="submission" date="2020-10" db="EMBL/GenBank/DDBJ databases">
        <authorList>
            <person name="Gilroy R."/>
        </authorList>
    </citation>
    <scope>NUCLEOTIDE SEQUENCE</scope>
    <source>
        <strain evidence="18">USAMLcec3-3695</strain>
    </source>
</reference>
<comment type="function">
    <text evidence="2">Purine salvage pathway enzyme that catalyzes the transfer of the ribosyl-5-phosphate group from 5-phospho-alpha-D-ribose 1-diphosphate (PRPP) to the N9 position of the 6-oxopurines hypoxanthine and guanine to form the corresponding ribonucleotides IMP (inosine 5'-monophosphate) and GMP (guanosine 5'-monophosphate), with the release of PPi.</text>
</comment>
<evidence type="ECO:0000256" key="11">
    <source>
        <dbReference type="ARBA" id="ARBA00022726"/>
    </source>
</evidence>
<evidence type="ECO:0000256" key="2">
    <source>
        <dbReference type="ARBA" id="ARBA00002049"/>
    </source>
</evidence>
<dbReference type="GO" id="GO:0032264">
    <property type="term" value="P:IMP salvage"/>
    <property type="evidence" value="ECO:0007669"/>
    <property type="project" value="TreeGrafter"/>
</dbReference>
<evidence type="ECO:0000259" key="17">
    <source>
        <dbReference type="Pfam" id="PF00156"/>
    </source>
</evidence>
<dbReference type="PANTHER" id="PTHR43340">
    <property type="entry name" value="HYPOXANTHINE-GUANINE PHOSPHORIBOSYLTRANSFERASE"/>
    <property type="match status" value="1"/>
</dbReference>
<sequence length="178" mass="19579">MHKDLKKVMFDEGQIAGLADSIAERINADYEGESLTAVVVLKGSLVFAADLIRRINADVRVDFMQASSYGVGTESSGVIKIKKDLESDISGENVLIIEDIVDSGRTLSLLKKELADRGAKSVKIAALLSKPARRVVDVEIEYIGAEIPDEFVVGYGLDFAERYRNLPYIGILKPEVYR</sequence>
<evidence type="ECO:0000256" key="9">
    <source>
        <dbReference type="ARBA" id="ARBA00022679"/>
    </source>
</evidence>
<comment type="similarity">
    <text evidence="6 16">Belongs to the purine/pyrimidine phosphoribosyltransferase family.</text>
</comment>
<organism evidence="18 19">
    <name type="scientific">Candidatus Ornithomonoglobus merdipullorum</name>
    <dbReference type="NCBI Taxonomy" id="2840895"/>
    <lineage>
        <taxon>Bacteria</taxon>
        <taxon>Bacillati</taxon>
        <taxon>Bacillota</taxon>
        <taxon>Clostridia</taxon>
        <taxon>Candidatus Ornithomonoglobus</taxon>
    </lineage>
</organism>
<evidence type="ECO:0000256" key="16">
    <source>
        <dbReference type="RuleBase" id="RU364099"/>
    </source>
</evidence>
<comment type="catalytic activity">
    <reaction evidence="14">
        <text>GMP + diphosphate = guanine + 5-phospho-alpha-D-ribose 1-diphosphate</text>
        <dbReference type="Rhea" id="RHEA:25424"/>
        <dbReference type="ChEBI" id="CHEBI:16235"/>
        <dbReference type="ChEBI" id="CHEBI:33019"/>
        <dbReference type="ChEBI" id="CHEBI:58017"/>
        <dbReference type="ChEBI" id="CHEBI:58115"/>
        <dbReference type="EC" id="2.4.2.8"/>
    </reaction>
    <physiologicalReaction direction="right-to-left" evidence="14">
        <dbReference type="Rhea" id="RHEA:25426"/>
    </physiologicalReaction>
</comment>
<dbReference type="InterPro" id="IPR000836">
    <property type="entry name" value="PRTase_dom"/>
</dbReference>
<dbReference type="GO" id="GO:0000166">
    <property type="term" value="F:nucleotide binding"/>
    <property type="evidence" value="ECO:0007669"/>
    <property type="project" value="UniProtKB-KW"/>
</dbReference>
<evidence type="ECO:0000256" key="15">
    <source>
        <dbReference type="ARBA" id="ARBA00049402"/>
    </source>
</evidence>
<dbReference type="FunFam" id="3.40.50.2020:FF:000006">
    <property type="entry name" value="Hypoxanthine phosphoribosyltransferase"/>
    <property type="match status" value="1"/>
</dbReference>
<evidence type="ECO:0000313" key="18">
    <source>
        <dbReference type="EMBL" id="HIU57894.1"/>
    </source>
</evidence>
<reference evidence="18" key="2">
    <citation type="journal article" date="2021" name="PeerJ">
        <title>Extensive microbial diversity within the chicken gut microbiome revealed by metagenomics and culture.</title>
        <authorList>
            <person name="Gilroy R."/>
            <person name="Ravi A."/>
            <person name="Getino M."/>
            <person name="Pursley I."/>
            <person name="Horton D.L."/>
            <person name="Alikhan N.F."/>
            <person name="Baker D."/>
            <person name="Gharbi K."/>
            <person name="Hall N."/>
            <person name="Watson M."/>
            <person name="Adriaenssens E.M."/>
            <person name="Foster-Nyarko E."/>
            <person name="Jarju S."/>
            <person name="Secka A."/>
            <person name="Antonio M."/>
            <person name="Oren A."/>
            <person name="Chaudhuri R.R."/>
            <person name="La Ragione R."/>
            <person name="Hildebrand F."/>
            <person name="Pallen M.J."/>
        </authorList>
    </citation>
    <scope>NUCLEOTIDE SEQUENCE</scope>
    <source>
        <strain evidence="18">USAMLcec3-3695</strain>
    </source>
</reference>
<evidence type="ECO:0000256" key="13">
    <source>
        <dbReference type="ARBA" id="ARBA00022842"/>
    </source>
</evidence>
<dbReference type="GO" id="GO:0032263">
    <property type="term" value="P:GMP salvage"/>
    <property type="evidence" value="ECO:0007669"/>
    <property type="project" value="TreeGrafter"/>
</dbReference>
<feature type="domain" description="Phosphoribosyltransferase" evidence="17">
    <location>
        <begin position="14"/>
        <end position="159"/>
    </location>
</feature>
<dbReference type="SUPFAM" id="SSF53271">
    <property type="entry name" value="PRTase-like"/>
    <property type="match status" value="1"/>
</dbReference>
<dbReference type="GO" id="GO:0006166">
    <property type="term" value="P:purine ribonucleoside salvage"/>
    <property type="evidence" value="ECO:0007669"/>
    <property type="project" value="UniProtKB-KW"/>
</dbReference>
<evidence type="ECO:0000256" key="12">
    <source>
        <dbReference type="ARBA" id="ARBA00022741"/>
    </source>
</evidence>
<dbReference type="AlphaFoldDB" id="A0A9D1MCU5"/>
<dbReference type="CDD" id="cd06223">
    <property type="entry name" value="PRTases_typeI"/>
    <property type="match status" value="1"/>
</dbReference>
<dbReference type="InterPro" id="IPR050408">
    <property type="entry name" value="HGPRT"/>
</dbReference>
<evidence type="ECO:0000256" key="10">
    <source>
        <dbReference type="ARBA" id="ARBA00022723"/>
    </source>
</evidence>
<dbReference type="GO" id="GO:0000287">
    <property type="term" value="F:magnesium ion binding"/>
    <property type="evidence" value="ECO:0007669"/>
    <property type="project" value="TreeGrafter"/>
</dbReference>
<dbReference type="GO" id="GO:0006178">
    <property type="term" value="P:guanine salvage"/>
    <property type="evidence" value="ECO:0007669"/>
    <property type="project" value="TreeGrafter"/>
</dbReference>
<evidence type="ECO:0000256" key="1">
    <source>
        <dbReference type="ARBA" id="ARBA00001946"/>
    </source>
</evidence>
<dbReference type="GO" id="GO:0005829">
    <property type="term" value="C:cytosol"/>
    <property type="evidence" value="ECO:0007669"/>
    <property type="project" value="TreeGrafter"/>
</dbReference>